<dbReference type="Proteomes" id="UP001153678">
    <property type="component" value="Unassembled WGS sequence"/>
</dbReference>
<dbReference type="SUPFAM" id="SSF69065">
    <property type="entry name" value="RNase III domain-like"/>
    <property type="match status" value="1"/>
</dbReference>
<name>A0A9W4SKR6_9GLOM</name>
<protein>
    <submittedName>
        <fullName evidence="3">5585_t:CDS:1</fullName>
    </submittedName>
</protein>
<evidence type="ECO:0000313" key="3">
    <source>
        <dbReference type="EMBL" id="CAI2171906.1"/>
    </source>
</evidence>
<feature type="region of interest" description="Disordered" evidence="1">
    <location>
        <begin position="1"/>
        <end position="57"/>
    </location>
</feature>
<dbReference type="PROSITE" id="PS50142">
    <property type="entry name" value="RNASE_3_2"/>
    <property type="match status" value="1"/>
</dbReference>
<comment type="caution">
    <text evidence="3">The sequence shown here is derived from an EMBL/GenBank/DDBJ whole genome shotgun (WGS) entry which is preliminary data.</text>
</comment>
<gene>
    <name evidence="3" type="ORF">FWILDA_LOCUS5312</name>
</gene>
<dbReference type="OrthoDB" id="2387250at2759"/>
<sequence>MSNAPIIDDPMETDMEVSKETNVEKSYESNLRQPLRNEAKRSKKSNTLMLDPSNSNSDYDLNMETVSQNLALSFTTMLGTLHGMSLEDVHKMMDLEKNMMIELQNAIKAVSKVFKNSNREMLTNPQEDDMSGNEDILLNNPLIISNDKEIPVIPPGVENDPMSTSIDKEIPVIPRGAEKNSMSNSIDKEISVKPGGAVKGSINTSIDTEVSLNPGGAVNTSFNKNILVNLPKEEVSENSTISSESTTTSTSESSRNKIGDNCEIPIVLDNDNDHYEAEIIEIDSDDEEILKYKDMMSLEDIDCIEIDKDEFDVVVNAKRGGKGCSDDYETNGENFIPIAPSDGEVRRRSYRIRGLNPSKYARRKACVSDEENHPSKWRTDLPALPYISNSVLRLWSTGFLCHRDQWERLEYLGDKVLMFCVLRFATTKYLQRYTSTEIKLVASFLVTNKLLAAYSLTLGLDIKNQMQKLGITKKVADAFEAYIGAYYLSEGEAATTTYLDQLMDPLFALVLTNMNGKRDINRIMNVIANYFHMGFLLTMSKLK</sequence>
<feature type="compositionally biased region" description="Low complexity" evidence="1">
    <location>
        <begin position="237"/>
        <end position="253"/>
    </location>
</feature>
<evidence type="ECO:0000259" key="2">
    <source>
        <dbReference type="PROSITE" id="PS50142"/>
    </source>
</evidence>
<keyword evidence="4" id="KW-1185">Reference proteome</keyword>
<dbReference type="Pfam" id="PF00636">
    <property type="entry name" value="Ribonuclease_3"/>
    <property type="match status" value="1"/>
</dbReference>
<proteinExistence type="predicted"/>
<feature type="region of interest" description="Disordered" evidence="1">
    <location>
        <begin position="234"/>
        <end position="258"/>
    </location>
</feature>
<dbReference type="GO" id="GO:0006396">
    <property type="term" value="P:RNA processing"/>
    <property type="evidence" value="ECO:0007669"/>
    <property type="project" value="InterPro"/>
</dbReference>
<feature type="compositionally biased region" description="Basic and acidic residues" evidence="1">
    <location>
        <begin position="16"/>
        <end position="27"/>
    </location>
</feature>
<reference evidence="3" key="1">
    <citation type="submission" date="2022-08" db="EMBL/GenBank/DDBJ databases">
        <authorList>
            <person name="Kallberg Y."/>
            <person name="Tangrot J."/>
            <person name="Rosling A."/>
        </authorList>
    </citation>
    <scope>NUCLEOTIDE SEQUENCE</scope>
    <source>
        <strain evidence="3">Wild A</strain>
    </source>
</reference>
<accession>A0A9W4SKR6</accession>
<dbReference type="EMBL" id="CAMKVN010000876">
    <property type="protein sequence ID" value="CAI2171906.1"/>
    <property type="molecule type" value="Genomic_DNA"/>
</dbReference>
<dbReference type="InterPro" id="IPR036389">
    <property type="entry name" value="RNase_III_sf"/>
</dbReference>
<dbReference type="SMART" id="SM00535">
    <property type="entry name" value="RIBOc"/>
    <property type="match status" value="1"/>
</dbReference>
<dbReference type="Gene3D" id="1.10.1520.10">
    <property type="entry name" value="Ribonuclease III domain"/>
    <property type="match status" value="1"/>
</dbReference>
<dbReference type="AlphaFoldDB" id="A0A9W4SKR6"/>
<dbReference type="CDD" id="cd00593">
    <property type="entry name" value="RIBOc"/>
    <property type="match status" value="1"/>
</dbReference>
<dbReference type="InterPro" id="IPR000999">
    <property type="entry name" value="RNase_III_dom"/>
</dbReference>
<evidence type="ECO:0000256" key="1">
    <source>
        <dbReference type="SAM" id="MobiDB-lite"/>
    </source>
</evidence>
<organism evidence="3 4">
    <name type="scientific">Funneliformis geosporum</name>
    <dbReference type="NCBI Taxonomy" id="1117311"/>
    <lineage>
        <taxon>Eukaryota</taxon>
        <taxon>Fungi</taxon>
        <taxon>Fungi incertae sedis</taxon>
        <taxon>Mucoromycota</taxon>
        <taxon>Glomeromycotina</taxon>
        <taxon>Glomeromycetes</taxon>
        <taxon>Glomerales</taxon>
        <taxon>Glomeraceae</taxon>
        <taxon>Funneliformis</taxon>
    </lineage>
</organism>
<feature type="compositionally biased region" description="Polar residues" evidence="1">
    <location>
        <begin position="45"/>
        <end position="57"/>
    </location>
</feature>
<feature type="domain" description="RNase III" evidence="2">
    <location>
        <begin position="402"/>
        <end position="491"/>
    </location>
</feature>
<dbReference type="GO" id="GO:0004525">
    <property type="term" value="F:ribonuclease III activity"/>
    <property type="evidence" value="ECO:0007669"/>
    <property type="project" value="InterPro"/>
</dbReference>
<evidence type="ECO:0000313" key="4">
    <source>
        <dbReference type="Proteomes" id="UP001153678"/>
    </source>
</evidence>